<comment type="caution">
    <text evidence="2">The sequence shown here is derived from an EMBL/GenBank/DDBJ whole genome shotgun (WGS) entry which is preliminary data.</text>
</comment>
<feature type="transmembrane region" description="Helical" evidence="1">
    <location>
        <begin position="73"/>
        <end position="96"/>
    </location>
</feature>
<gene>
    <name evidence="2" type="ORF">CSA25_00555</name>
</gene>
<protein>
    <submittedName>
        <fullName evidence="2">Uncharacterized protein</fullName>
    </submittedName>
</protein>
<sequence>MKIAPNLDQYILFILLVLPGFISMKIYRLLMPAKEIDWKNSIFEAIFYSSINFALILPVIIPIHQTDFINNNLFWYQLLMFCVIFIIPILLPLSWVKLIKNKHLMKKLQLPYPTSWDYFFDKREPVYVLIQLKNGNKIGGFYGSKSYATSFPREGDLYIEKAIKVDAHGNFKAVIKDSHGILIRKEDYELIEFFQTESLRSPKK</sequence>
<feature type="transmembrane region" description="Helical" evidence="1">
    <location>
        <begin position="42"/>
        <end position="61"/>
    </location>
</feature>
<feature type="transmembrane region" description="Helical" evidence="1">
    <location>
        <begin position="12"/>
        <end position="30"/>
    </location>
</feature>
<keyword evidence="1" id="KW-1133">Transmembrane helix</keyword>
<dbReference type="InterPro" id="IPR045919">
    <property type="entry name" value="DUF6338"/>
</dbReference>
<accession>A0A2G6MTT1</accession>
<keyword evidence="1" id="KW-0812">Transmembrane</keyword>
<proteinExistence type="predicted"/>
<keyword evidence="1" id="KW-0472">Membrane</keyword>
<evidence type="ECO:0000313" key="3">
    <source>
        <dbReference type="Proteomes" id="UP000231203"/>
    </source>
</evidence>
<dbReference type="Pfam" id="PF19865">
    <property type="entry name" value="DUF6338"/>
    <property type="match status" value="1"/>
</dbReference>
<name>A0A2G6MTT1_9BACT</name>
<evidence type="ECO:0000256" key="1">
    <source>
        <dbReference type="SAM" id="Phobius"/>
    </source>
</evidence>
<dbReference type="EMBL" id="PDTI01000008">
    <property type="protein sequence ID" value="PIE63401.1"/>
    <property type="molecule type" value="Genomic_DNA"/>
</dbReference>
<dbReference type="Proteomes" id="UP000231203">
    <property type="component" value="Unassembled WGS sequence"/>
</dbReference>
<organism evidence="2 3">
    <name type="scientific">Desulfobacter postgatei</name>
    <dbReference type="NCBI Taxonomy" id="2293"/>
    <lineage>
        <taxon>Bacteria</taxon>
        <taxon>Pseudomonadati</taxon>
        <taxon>Thermodesulfobacteriota</taxon>
        <taxon>Desulfobacteria</taxon>
        <taxon>Desulfobacterales</taxon>
        <taxon>Desulfobacteraceae</taxon>
        <taxon>Desulfobacter</taxon>
    </lineage>
</organism>
<evidence type="ECO:0000313" key="2">
    <source>
        <dbReference type="EMBL" id="PIE63401.1"/>
    </source>
</evidence>
<dbReference type="AlphaFoldDB" id="A0A2G6MTT1"/>
<reference evidence="2 3" key="1">
    <citation type="submission" date="2017-10" db="EMBL/GenBank/DDBJ databases">
        <title>Novel microbial diversity and functional potential in the marine mammal oral microbiome.</title>
        <authorList>
            <person name="Dudek N.K."/>
            <person name="Sun C.L."/>
            <person name="Burstein D."/>
            <person name="Kantor R.S."/>
            <person name="Aliaga Goltsman D.S."/>
            <person name="Bik E.M."/>
            <person name="Thomas B.C."/>
            <person name="Banfield J.F."/>
            <person name="Relman D.A."/>
        </authorList>
    </citation>
    <scope>NUCLEOTIDE SEQUENCE [LARGE SCALE GENOMIC DNA]</scope>
    <source>
        <strain evidence="2">DOLJORAL78_47_202</strain>
    </source>
</reference>